<sequence>MSSEHRAEGILARPTGTHRRPRRSRPPRLRLALTAGAALTVLGGGTAFADDTEGAAAGTIGTESTGMESLATESLTTGTPTQEQLQAALDQLKRAAGRSVWEAARE</sequence>
<comment type="caution">
    <text evidence="2">The sequence shown here is derived from an EMBL/GenBank/DDBJ whole genome shotgun (WGS) entry which is preliminary data.</text>
</comment>
<reference evidence="2" key="1">
    <citation type="journal article" date="2014" name="Int. J. Syst. Evol. Microbiol.">
        <title>Complete genome sequence of Corynebacterium casei LMG S-19264T (=DSM 44701T), isolated from a smear-ripened cheese.</title>
        <authorList>
            <consortium name="US DOE Joint Genome Institute (JGI-PGF)"/>
            <person name="Walter F."/>
            <person name="Albersmeier A."/>
            <person name="Kalinowski J."/>
            <person name="Ruckert C."/>
        </authorList>
    </citation>
    <scope>NUCLEOTIDE SEQUENCE</scope>
    <source>
        <strain evidence="2">CGMCC 4.7201</strain>
    </source>
</reference>
<dbReference type="AlphaFoldDB" id="A0A917ZVN6"/>
<evidence type="ECO:0000256" key="1">
    <source>
        <dbReference type="SAM" id="MobiDB-lite"/>
    </source>
</evidence>
<evidence type="ECO:0000313" key="2">
    <source>
        <dbReference type="EMBL" id="GGO94395.1"/>
    </source>
</evidence>
<reference evidence="2" key="2">
    <citation type="submission" date="2020-09" db="EMBL/GenBank/DDBJ databases">
        <authorList>
            <person name="Sun Q."/>
            <person name="Zhou Y."/>
        </authorList>
    </citation>
    <scope>NUCLEOTIDE SEQUENCE</scope>
    <source>
        <strain evidence="2">CGMCC 4.7201</strain>
    </source>
</reference>
<feature type="region of interest" description="Disordered" evidence="1">
    <location>
        <begin position="1"/>
        <end position="29"/>
    </location>
</feature>
<dbReference type="RefSeq" id="WP_189133969.1">
    <property type="nucleotide sequence ID" value="NZ_BMMS01000023.1"/>
</dbReference>
<proteinExistence type="predicted"/>
<accession>A0A917ZVN6</accession>
<feature type="compositionally biased region" description="Basic residues" evidence="1">
    <location>
        <begin position="16"/>
        <end position="28"/>
    </location>
</feature>
<organism evidence="2 3">
    <name type="scientific">Wenjunlia tyrosinilytica</name>
    <dbReference type="NCBI Taxonomy" id="1544741"/>
    <lineage>
        <taxon>Bacteria</taxon>
        <taxon>Bacillati</taxon>
        <taxon>Actinomycetota</taxon>
        <taxon>Actinomycetes</taxon>
        <taxon>Kitasatosporales</taxon>
        <taxon>Streptomycetaceae</taxon>
        <taxon>Wenjunlia</taxon>
    </lineage>
</organism>
<keyword evidence="3" id="KW-1185">Reference proteome</keyword>
<dbReference type="EMBL" id="BMMS01000023">
    <property type="protein sequence ID" value="GGO94395.1"/>
    <property type="molecule type" value="Genomic_DNA"/>
</dbReference>
<name>A0A917ZVN6_9ACTN</name>
<gene>
    <name evidence="2" type="ORF">GCM10012280_49120</name>
</gene>
<evidence type="ECO:0000313" key="3">
    <source>
        <dbReference type="Proteomes" id="UP000641932"/>
    </source>
</evidence>
<protein>
    <submittedName>
        <fullName evidence="2">Uncharacterized protein</fullName>
    </submittedName>
</protein>
<dbReference type="Proteomes" id="UP000641932">
    <property type="component" value="Unassembled WGS sequence"/>
</dbReference>